<organism evidence="1 2">
    <name type="scientific">Actinocatenispora rupis</name>
    <dbReference type="NCBI Taxonomy" id="519421"/>
    <lineage>
        <taxon>Bacteria</taxon>
        <taxon>Bacillati</taxon>
        <taxon>Actinomycetota</taxon>
        <taxon>Actinomycetes</taxon>
        <taxon>Micromonosporales</taxon>
        <taxon>Micromonosporaceae</taxon>
        <taxon>Actinocatenispora</taxon>
    </lineage>
</organism>
<accession>A0A8J3JCR2</accession>
<proteinExistence type="predicted"/>
<protein>
    <submittedName>
        <fullName evidence="1">Uncharacterized protein</fullName>
    </submittedName>
</protein>
<dbReference type="EMBL" id="BOMB01000050">
    <property type="protein sequence ID" value="GID16000.1"/>
    <property type="molecule type" value="Genomic_DNA"/>
</dbReference>
<reference evidence="1" key="1">
    <citation type="submission" date="2021-01" db="EMBL/GenBank/DDBJ databases">
        <title>Whole genome shotgun sequence of Actinocatenispora rupis NBRC 107355.</title>
        <authorList>
            <person name="Komaki H."/>
            <person name="Tamura T."/>
        </authorList>
    </citation>
    <scope>NUCLEOTIDE SEQUENCE</scope>
    <source>
        <strain evidence="1">NBRC 107355</strain>
    </source>
</reference>
<keyword evidence="2" id="KW-1185">Reference proteome</keyword>
<sequence length="124" mass="13130">MTRHDVAALACPALAGIRTAYCSAESAEARAAALVEIAGAASALARTISRYRHVDPRSVLGLVSRPEDVAPVFGRGRWLPTMTFHVPASSPVQPVRRNRTAARVRVTVVQPALFQTTTAVGGAR</sequence>
<dbReference type="RefSeq" id="WP_203664552.1">
    <property type="nucleotide sequence ID" value="NZ_BAAAZM010000001.1"/>
</dbReference>
<dbReference type="AlphaFoldDB" id="A0A8J3JCR2"/>
<evidence type="ECO:0000313" key="1">
    <source>
        <dbReference type="EMBL" id="GID16000.1"/>
    </source>
</evidence>
<name>A0A8J3JCR2_9ACTN</name>
<gene>
    <name evidence="1" type="ORF">Aru02nite_68890</name>
</gene>
<evidence type="ECO:0000313" key="2">
    <source>
        <dbReference type="Proteomes" id="UP000612808"/>
    </source>
</evidence>
<dbReference type="Proteomes" id="UP000612808">
    <property type="component" value="Unassembled WGS sequence"/>
</dbReference>
<comment type="caution">
    <text evidence="1">The sequence shown here is derived from an EMBL/GenBank/DDBJ whole genome shotgun (WGS) entry which is preliminary data.</text>
</comment>